<organism evidence="1 2">
    <name type="scientific">Sphaerisporangium flaviroseum</name>
    <dbReference type="NCBI Taxonomy" id="509199"/>
    <lineage>
        <taxon>Bacteria</taxon>
        <taxon>Bacillati</taxon>
        <taxon>Actinomycetota</taxon>
        <taxon>Actinomycetes</taxon>
        <taxon>Streptosporangiales</taxon>
        <taxon>Streptosporangiaceae</taxon>
        <taxon>Sphaerisporangium</taxon>
    </lineage>
</organism>
<sequence>MQEPDRSLDFHLTNGRADPVRAAWDCRQFRALGWACRGDLELLGQTLSTMTPEKLTELSAAAAMLGSACEEQLTQRRT</sequence>
<proteinExistence type="predicted"/>
<evidence type="ECO:0000313" key="1">
    <source>
        <dbReference type="EMBL" id="GAA3840842.1"/>
    </source>
</evidence>
<comment type="caution">
    <text evidence="1">The sequence shown here is derived from an EMBL/GenBank/DDBJ whole genome shotgun (WGS) entry which is preliminary data.</text>
</comment>
<keyword evidence="2" id="KW-1185">Reference proteome</keyword>
<protein>
    <submittedName>
        <fullName evidence="1">Uncharacterized protein</fullName>
    </submittedName>
</protein>
<reference evidence="2" key="1">
    <citation type="journal article" date="2019" name="Int. J. Syst. Evol. Microbiol.">
        <title>The Global Catalogue of Microorganisms (GCM) 10K type strain sequencing project: providing services to taxonomists for standard genome sequencing and annotation.</title>
        <authorList>
            <consortium name="The Broad Institute Genomics Platform"/>
            <consortium name="The Broad Institute Genome Sequencing Center for Infectious Disease"/>
            <person name="Wu L."/>
            <person name="Ma J."/>
        </authorList>
    </citation>
    <scope>NUCLEOTIDE SEQUENCE [LARGE SCALE GENOMIC DNA]</scope>
    <source>
        <strain evidence="2">JCM 16908</strain>
    </source>
</reference>
<name>A0ABP7JCX6_9ACTN</name>
<dbReference type="Proteomes" id="UP001500888">
    <property type="component" value="Unassembled WGS sequence"/>
</dbReference>
<evidence type="ECO:0000313" key="2">
    <source>
        <dbReference type="Proteomes" id="UP001500888"/>
    </source>
</evidence>
<accession>A0ABP7JCX6</accession>
<dbReference type="EMBL" id="BAAAZR010000046">
    <property type="protein sequence ID" value="GAA3840842.1"/>
    <property type="molecule type" value="Genomic_DNA"/>
</dbReference>
<gene>
    <name evidence="1" type="ORF">GCM10022226_74150</name>
</gene>